<name>A0AA40LJN1_CNENI</name>
<dbReference type="GO" id="GO:0003713">
    <property type="term" value="F:transcription coactivator activity"/>
    <property type="evidence" value="ECO:0007669"/>
    <property type="project" value="TreeGrafter"/>
</dbReference>
<feature type="region of interest" description="Disordered" evidence="9">
    <location>
        <begin position="296"/>
        <end position="344"/>
    </location>
</feature>
<sequence>MCRRQPINDSLSSLMFLPLSSSPFLSEINKKKKKVNDKLVTKQNNLSNPPTPPASLPPTPPPMACQKMANGFATTEELAGKAGVLVSHEVTKSFGPKPFHLPFRAQDDLLARAIAQGPKTVDVPASLPTPPHNNQEELRQALFCHSILSLTGRPGPYSILIADVLLQVPLSLKKSKSATEQLGAAAPGVRGTPASSHPCRLPQGLSLEAVLGSPLAGSISRGRSGDISFSCHCHVQRTSRSHWWKGPTLMCRINFFCRMQDHSADRDTPDSFVPSSSPESVVGMEVSRYPDLSLVKEEPPEPVPSPIIPILPSSAGKGPESRRNDVKTEPGTFLFSPPFGSSPNGPRSGLISVAITLHPAAAENISSVVAAFSNLLHVRIPNSYEVSNAPDGPSVGLINSHRVNPGLEYRQHLFLRGPPPGSANPPRLASSYRLKPPHVPFPPTSNVTQKQLCSLHGQTSHPTPAGFTLCPEGWQLYVFLSSHHHSPFPLRRPQGAFPRPLPSCLWSSLFLTLLLPLCSGSLPVFILVLHEGPALPRPQL</sequence>
<keyword evidence="8" id="KW-0539">Nucleus</keyword>
<keyword evidence="6" id="KW-0805">Transcription regulation</keyword>
<feature type="compositionally biased region" description="Low complexity" evidence="9">
    <location>
        <begin position="330"/>
        <end position="344"/>
    </location>
</feature>
<evidence type="ECO:0000256" key="3">
    <source>
        <dbReference type="ARBA" id="ARBA00022737"/>
    </source>
</evidence>
<feature type="region of interest" description="Disordered" evidence="9">
    <location>
        <begin position="41"/>
        <end position="62"/>
    </location>
</feature>
<feature type="compositionally biased region" description="Basic and acidic residues" evidence="9">
    <location>
        <begin position="319"/>
        <end position="328"/>
    </location>
</feature>
<evidence type="ECO:0000256" key="1">
    <source>
        <dbReference type="ARBA" id="ARBA00004123"/>
    </source>
</evidence>
<dbReference type="Proteomes" id="UP001177744">
    <property type="component" value="Unassembled WGS sequence"/>
</dbReference>
<dbReference type="AlphaFoldDB" id="A0AA40LJN1"/>
<evidence type="ECO:0000256" key="6">
    <source>
        <dbReference type="ARBA" id="ARBA00023015"/>
    </source>
</evidence>
<evidence type="ECO:0000256" key="9">
    <source>
        <dbReference type="SAM" id="MobiDB-lite"/>
    </source>
</evidence>
<accession>A0AA40LJN1</accession>
<evidence type="ECO:0000256" key="7">
    <source>
        <dbReference type="ARBA" id="ARBA00023163"/>
    </source>
</evidence>
<reference evidence="10" key="1">
    <citation type="submission" date="2023-06" db="EMBL/GenBank/DDBJ databases">
        <title>Reference genome for the Northern bat (Eptesicus nilssonii), a most northern bat species.</title>
        <authorList>
            <person name="Laine V.N."/>
            <person name="Pulliainen A.T."/>
            <person name="Lilley T.M."/>
        </authorList>
    </citation>
    <scope>NUCLEOTIDE SEQUENCE</scope>
    <source>
        <strain evidence="10">BLF_Eptnil</strain>
        <tissue evidence="10">Kidney</tissue>
    </source>
</reference>
<evidence type="ECO:0000256" key="2">
    <source>
        <dbReference type="ARBA" id="ARBA00022723"/>
    </source>
</evidence>
<comment type="subcellular location">
    <subcellularLocation>
        <location evidence="1">Nucleus</location>
    </subcellularLocation>
</comment>
<evidence type="ECO:0000256" key="8">
    <source>
        <dbReference type="ARBA" id="ARBA00023242"/>
    </source>
</evidence>
<dbReference type="PANTHER" id="PTHR45888">
    <property type="entry name" value="HL01030P-RELATED"/>
    <property type="match status" value="1"/>
</dbReference>
<gene>
    <name evidence="10" type="ORF">QTO34_004865</name>
</gene>
<keyword evidence="11" id="KW-1185">Reference proteome</keyword>
<keyword evidence="4" id="KW-0863">Zinc-finger</keyword>
<proteinExistence type="predicted"/>
<dbReference type="GO" id="GO:0045944">
    <property type="term" value="P:positive regulation of transcription by RNA polymerase II"/>
    <property type="evidence" value="ECO:0007669"/>
    <property type="project" value="TreeGrafter"/>
</dbReference>
<evidence type="ECO:0000313" key="10">
    <source>
        <dbReference type="EMBL" id="KAK1335280.1"/>
    </source>
</evidence>
<evidence type="ECO:0000256" key="4">
    <source>
        <dbReference type="ARBA" id="ARBA00022771"/>
    </source>
</evidence>
<evidence type="ECO:0000256" key="5">
    <source>
        <dbReference type="ARBA" id="ARBA00022833"/>
    </source>
</evidence>
<comment type="caution">
    <text evidence="10">The sequence shown here is derived from an EMBL/GenBank/DDBJ whole genome shotgun (WGS) entry which is preliminary data.</text>
</comment>
<keyword evidence="5" id="KW-0862">Zinc</keyword>
<dbReference type="GO" id="GO:0008270">
    <property type="term" value="F:zinc ion binding"/>
    <property type="evidence" value="ECO:0007669"/>
    <property type="project" value="UniProtKB-KW"/>
</dbReference>
<keyword evidence="3" id="KW-0677">Repeat</keyword>
<evidence type="ECO:0000313" key="11">
    <source>
        <dbReference type="Proteomes" id="UP001177744"/>
    </source>
</evidence>
<protein>
    <submittedName>
        <fullName evidence="10">Uncharacterized protein</fullName>
    </submittedName>
</protein>
<keyword evidence="2" id="KW-0479">Metal-binding</keyword>
<dbReference type="GO" id="GO:0044666">
    <property type="term" value="C:MLL3/4 complex"/>
    <property type="evidence" value="ECO:0007669"/>
    <property type="project" value="TreeGrafter"/>
</dbReference>
<organism evidence="10 11">
    <name type="scientific">Cnephaeus nilssonii</name>
    <name type="common">Northern bat</name>
    <name type="synonym">Eptesicus nilssonii</name>
    <dbReference type="NCBI Taxonomy" id="3371016"/>
    <lineage>
        <taxon>Eukaryota</taxon>
        <taxon>Metazoa</taxon>
        <taxon>Chordata</taxon>
        <taxon>Craniata</taxon>
        <taxon>Vertebrata</taxon>
        <taxon>Euteleostomi</taxon>
        <taxon>Mammalia</taxon>
        <taxon>Eutheria</taxon>
        <taxon>Laurasiatheria</taxon>
        <taxon>Chiroptera</taxon>
        <taxon>Yangochiroptera</taxon>
        <taxon>Vespertilionidae</taxon>
        <taxon>Cnephaeus</taxon>
    </lineage>
</organism>
<dbReference type="EMBL" id="JAULJE010000014">
    <property type="protein sequence ID" value="KAK1335280.1"/>
    <property type="molecule type" value="Genomic_DNA"/>
</dbReference>
<dbReference type="PANTHER" id="PTHR45888:SF1">
    <property type="entry name" value="HISTONE-LYSINE N-METHYLTRANSFERASE 2C"/>
    <property type="match status" value="1"/>
</dbReference>
<feature type="compositionally biased region" description="Pro residues" evidence="9">
    <location>
        <begin position="49"/>
        <end position="62"/>
    </location>
</feature>
<dbReference type="GO" id="GO:0042800">
    <property type="term" value="F:histone H3K4 methyltransferase activity"/>
    <property type="evidence" value="ECO:0007669"/>
    <property type="project" value="TreeGrafter"/>
</dbReference>
<keyword evidence="7" id="KW-0804">Transcription</keyword>